<sequence>MKQSLNLTITEAHLLLGTGPDKITLTLDRETAASALGARISTWGDLTVHIEAPRGLGLQVLEKLGVPRDAVEVLDIRGPMF</sequence>
<gene>
    <name evidence="1" type="ORF">UFOVP75_40</name>
</gene>
<proteinExistence type="predicted"/>
<reference evidence="1" key="1">
    <citation type="submission" date="2020-04" db="EMBL/GenBank/DDBJ databases">
        <authorList>
            <person name="Chiriac C."/>
            <person name="Salcher M."/>
            <person name="Ghai R."/>
            <person name="Kavagutti S V."/>
        </authorList>
    </citation>
    <scope>NUCLEOTIDE SEQUENCE</scope>
</reference>
<protein>
    <submittedName>
        <fullName evidence="1">Uncharacterized protein</fullName>
    </submittedName>
</protein>
<evidence type="ECO:0000313" key="1">
    <source>
        <dbReference type="EMBL" id="CAB4126870.1"/>
    </source>
</evidence>
<dbReference type="EMBL" id="LR796209">
    <property type="protein sequence ID" value="CAB4126870.1"/>
    <property type="molecule type" value="Genomic_DNA"/>
</dbReference>
<accession>A0A6J5L2X0</accession>
<organism evidence="1">
    <name type="scientific">uncultured Caudovirales phage</name>
    <dbReference type="NCBI Taxonomy" id="2100421"/>
    <lineage>
        <taxon>Viruses</taxon>
        <taxon>Duplodnaviria</taxon>
        <taxon>Heunggongvirae</taxon>
        <taxon>Uroviricota</taxon>
        <taxon>Caudoviricetes</taxon>
        <taxon>Peduoviridae</taxon>
        <taxon>Maltschvirus</taxon>
        <taxon>Maltschvirus maltsch</taxon>
    </lineage>
</organism>
<name>A0A6J5L2X0_9CAUD</name>